<dbReference type="RefSeq" id="WP_344785140.1">
    <property type="nucleotide sequence ID" value="NZ_BAABAF010000012.1"/>
</dbReference>
<evidence type="ECO:0008006" key="3">
    <source>
        <dbReference type="Google" id="ProtNLM"/>
    </source>
</evidence>
<name>A0ABP7GZ70_9MICO</name>
<proteinExistence type="predicted"/>
<reference evidence="2" key="1">
    <citation type="journal article" date="2019" name="Int. J. Syst. Evol. Microbiol.">
        <title>The Global Catalogue of Microorganisms (GCM) 10K type strain sequencing project: providing services to taxonomists for standard genome sequencing and annotation.</title>
        <authorList>
            <consortium name="The Broad Institute Genomics Platform"/>
            <consortium name="The Broad Institute Genome Sequencing Center for Infectious Disease"/>
            <person name="Wu L."/>
            <person name="Ma J."/>
        </authorList>
    </citation>
    <scope>NUCLEOTIDE SEQUENCE [LARGE SCALE GENOMIC DNA]</scope>
    <source>
        <strain evidence="2">JCM 16950</strain>
    </source>
</reference>
<evidence type="ECO:0000313" key="1">
    <source>
        <dbReference type="EMBL" id="GAA3776903.1"/>
    </source>
</evidence>
<accession>A0ABP7GZ70</accession>
<organism evidence="1 2">
    <name type="scientific">Microbacterium kribbense</name>
    <dbReference type="NCBI Taxonomy" id="433645"/>
    <lineage>
        <taxon>Bacteria</taxon>
        <taxon>Bacillati</taxon>
        <taxon>Actinomycetota</taxon>
        <taxon>Actinomycetes</taxon>
        <taxon>Micrococcales</taxon>
        <taxon>Microbacteriaceae</taxon>
        <taxon>Microbacterium</taxon>
    </lineage>
</organism>
<comment type="caution">
    <text evidence="1">The sequence shown here is derived from an EMBL/GenBank/DDBJ whole genome shotgun (WGS) entry which is preliminary data.</text>
</comment>
<dbReference type="Proteomes" id="UP001500540">
    <property type="component" value="Unassembled WGS sequence"/>
</dbReference>
<dbReference type="EMBL" id="BAABAF010000012">
    <property type="protein sequence ID" value="GAA3776903.1"/>
    <property type="molecule type" value="Genomic_DNA"/>
</dbReference>
<keyword evidence="2" id="KW-1185">Reference proteome</keyword>
<sequence length="120" mass="13410">MSEVALLHLVRAAFPGWEVVHQGRPAWLRPQSIDIYIPDARVGIEYQGEQHSKPVERFGGPAAFKRQIERDERKRSLCQQNQCALIEVYPDYDPEQVISQVRTAISTAERGASALPGGAV</sequence>
<protein>
    <recommendedName>
        <fullName evidence="3">DUF559 domain-containing protein</fullName>
    </recommendedName>
</protein>
<evidence type="ECO:0000313" key="2">
    <source>
        <dbReference type="Proteomes" id="UP001500540"/>
    </source>
</evidence>
<dbReference type="Gene3D" id="3.40.960.10">
    <property type="entry name" value="VSR Endonuclease"/>
    <property type="match status" value="1"/>
</dbReference>
<gene>
    <name evidence="1" type="ORF">GCM10022240_30460</name>
</gene>